<dbReference type="GO" id="GO:0043565">
    <property type="term" value="F:sequence-specific DNA binding"/>
    <property type="evidence" value="ECO:0007669"/>
    <property type="project" value="InterPro"/>
</dbReference>
<dbReference type="EMBL" id="FRAC01000026">
    <property type="protein sequence ID" value="SHL20094.1"/>
    <property type="molecule type" value="Genomic_DNA"/>
</dbReference>
<accession>A0A1M6YP43</accession>
<evidence type="ECO:0000256" key="5">
    <source>
        <dbReference type="ARBA" id="ARBA00023012"/>
    </source>
</evidence>
<dbReference type="GO" id="GO:0000160">
    <property type="term" value="P:phosphorelay signal transduction system"/>
    <property type="evidence" value="ECO:0007669"/>
    <property type="project" value="UniProtKB-KW"/>
</dbReference>
<keyword evidence="7" id="KW-0238">DNA-binding</keyword>
<dbReference type="OrthoDB" id="9794370at2"/>
<comment type="function">
    <text evidence="9">May play the central regulatory role in sporulation. It may be an element of the effector pathway responsible for the activation of sporulation genes in response to nutritional stress. Spo0A may act in concert with spo0H (a sigma factor) to control the expression of some genes that are critical to the sporulation process.</text>
</comment>
<dbReference type="SUPFAM" id="SSF52172">
    <property type="entry name" value="CheY-like"/>
    <property type="match status" value="1"/>
</dbReference>
<proteinExistence type="predicted"/>
<evidence type="ECO:0000313" key="14">
    <source>
        <dbReference type="Proteomes" id="UP000184386"/>
    </source>
</evidence>
<dbReference type="SMART" id="SM00448">
    <property type="entry name" value="REC"/>
    <property type="match status" value="1"/>
</dbReference>
<dbReference type="SUPFAM" id="SSF46689">
    <property type="entry name" value="Homeodomain-like"/>
    <property type="match status" value="1"/>
</dbReference>
<evidence type="ECO:0000313" key="13">
    <source>
        <dbReference type="EMBL" id="SHL20094.1"/>
    </source>
</evidence>
<gene>
    <name evidence="13" type="ORF">SAMN02745136_04337</name>
</gene>
<dbReference type="RefSeq" id="WP_073279114.1">
    <property type="nucleotide sequence ID" value="NZ_FRAC01000026.1"/>
</dbReference>
<dbReference type="Gene3D" id="3.40.50.2300">
    <property type="match status" value="1"/>
</dbReference>
<evidence type="ECO:0000256" key="6">
    <source>
        <dbReference type="ARBA" id="ARBA00023015"/>
    </source>
</evidence>
<keyword evidence="3" id="KW-0963">Cytoplasm</keyword>
<dbReference type="InterPro" id="IPR009057">
    <property type="entry name" value="Homeodomain-like_sf"/>
</dbReference>
<evidence type="ECO:0000259" key="11">
    <source>
        <dbReference type="PROSITE" id="PS01124"/>
    </source>
</evidence>
<keyword evidence="4 10" id="KW-0597">Phosphoprotein</keyword>
<feature type="domain" description="HTH araC/xylS-type" evidence="11">
    <location>
        <begin position="414"/>
        <end position="512"/>
    </location>
</feature>
<dbReference type="Gene3D" id="1.10.10.60">
    <property type="entry name" value="Homeodomain-like"/>
    <property type="match status" value="2"/>
</dbReference>
<keyword evidence="6" id="KW-0805">Transcription regulation</keyword>
<evidence type="ECO:0000256" key="1">
    <source>
        <dbReference type="ARBA" id="ARBA00004496"/>
    </source>
</evidence>
<dbReference type="PANTHER" id="PTHR42713:SF3">
    <property type="entry name" value="TRANSCRIPTIONAL REGULATORY PROTEIN HPTR"/>
    <property type="match status" value="1"/>
</dbReference>
<dbReference type="STRING" id="1121322.SAMN02745136_04337"/>
<dbReference type="Pfam" id="PF12833">
    <property type="entry name" value="HTH_18"/>
    <property type="match status" value="1"/>
</dbReference>
<dbReference type="Proteomes" id="UP000184386">
    <property type="component" value="Unassembled WGS sequence"/>
</dbReference>
<comment type="subcellular location">
    <subcellularLocation>
        <location evidence="1">Cytoplasm</location>
    </subcellularLocation>
</comment>
<name>A0A1M6YP43_9FIRM</name>
<evidence type="ECO:0000256" key="9">
    <source>
        <dbReference type="ARBA" id="ARBA00024867"/>
    </source>
</evidence>
<dbReference type="InterPro" id="IPR018060">
    <property type="entry name" value="HTH_AraC"/>
</dbReference>
<evidence type="ECO:0000256" key="3">
    <source>
        <dbReference type="ARBA" id="ARBA00022490"/>
    </source>
</evidence>
<organism evidence="13 14">
    <name type="scientific">Anaerocolumna jejuensis DSM 15929</name>
    <dbReference type="NCBI Taxonomy" id="1121322"/>
    <lineage>
        <taxon>Bacteria</taxon>
        <taxon>Bacillati</taxon>
        <taxon>Bacillota</taxon>
        <taxon>Clostridia</taxon>
        <taxon>Lachnospirales</taxon>
        <taxon>Lachnospiraceae</taxon>
        <taxon>Anaerocolumna</taxon>
    </lineage>
</organism>
<dbReference type="AlphaFoldDB" id="A0A1M6YP43"/>
<evidence type="ECO:0000256" key="10">
    <source>
        <dbReference type="PROSITE-ProRule" id="PRU00169"/>
    </source>
</evidence>
<dbReference type="PROSITE" id="PS01124">
    <property type="entry name" value="HTH_ARAC_FAMILY_2"/>
    <property type="match status" value="1"/>
</dbReference>
<dbReference type="GO" id="GO:0003700">
    <property type="term" value="F:DNA-binding transcription factor activity"/>
    <property type="evidence" value="ECO:0007669"/>
    <property type="project" value="InterPro"/>
</dbReference>
<dbReference type="CDD" id="cd17536">
    <property type="entry name" value="REC_YesN-like"/>
    <property type="match status" value="1"/>
</dbReference>
<protein>
    <recommendedName>
        <fullName evidence="2">Stage 0 sporulation protein A homolog</fullName>
    </recommendedName>
</protein>
<evidence type="ECO:0000256" key="4">
    <source>
        <dbReference type="ARBA" id="ARBA00022553"/>
    </source>
</evidence>
<evidence type="ECO:0000256" key="2">
    <source>
        <dbReference type="ARBA" id="ARBA00018672"/>
    </source>
</evidence>
<keyword evidence="14" id="KW-1185">Reference proteome</keyword>
<evidence type="ECO:0000256" key="7">
    <source>
        <dbReference type="ARBA" id="ARBA00023125"/>
    </source>
</evidence>
<dbReference type="PROSITE" id="PS50110">
    <property type="entry name" value="RESPONSE_REGULATORY"/>
    <property type="match status" value="1"/>
</dbReference>
<dbReference type="PANTHER" id="PTHR42713">
    <property type="entry name" value="HISTIDINE KINASE-RELATED"/>
    <property type="match status" value="1"/>
</dbReference>
<dbReference type="InterPro" id="IPR011006">
    <property type="entry name" value="CheY-like_superfamily"/>
</dbReference>
<evidence type="ECO:0000256" key="8">
    <source>
        <dbReference type="ARBA" id="ARBA00023163"/>
    </source>
</evidence>
<feature type="domain" description="Response regulatory" evidence="12">
    <location>
        <begin position="2"/>
        <end position="119"/>
    </location>
</feature>
<dbReference type="Pfam" id="PF00072">
    <property type="entry name" value="Response_reg"/>
    <property type="match status" value="1"/>
</dbReference>
<sequence length="515" mass="59402">MKIVVVEDEMRTRKGIVQLINQISSNYQIVGEAGNGIEGEKIVAEKKPDLIITDIKMPDMSGLEMLDKLKKYNLKHKSIILSGYSEFEYAQKAIKVGVYEYLLKPFTVEDLQRVLIDIEKMIKLEKSLEESKTSESVSIDYILNSLFLGNDIGTKGMAEKMKTEYGLDVTKNFHIGIVYLDSVVENISKKVLELLEENLNMYLANQYYLYKISAENTYVIILPENKKTYDFKRAIQNKLRIEIYQPQYGNTIFGFIECENINTFTNSLSTIMKELQWSIVLGEDVLIDHAKIQHIVTKLVKYPIELERSMILAVHSMDLDNIEIYCSEFLKCWRKDLHQPDDVINAFVQFSSAMINSAKKVCVEWENSLSLKETYQIMINSYTWKELSGSLSDLATKMSLSVKKRNNDYSLVIKKALSYITVHLHEKITQVEVADKLNVTPEYLSLLFAKEVGQNFNTYIKEIKINKAEELLLKGDVNTFEISEKLGFTDSKYFYKVFKEVTGISTSEFVKIYKN</sequence>
<dbReference type="SMART" id="SM00342">
    <property type="entry name" value="HTH_ARAC"/>
    <property type="match status" value="1"/>
</dbReference>
<reference evidence="13 14" key="1">
    <citation type="submission" date="2016-11" db="EMBL/GenBank/DDBJ databases">
        <authorList>
            <person name="Jaros S."/>
            <person name="Januszkiewicz K."/>
            <person name="Wedrychowicz H."/>
        </authorList>
    </citation>
    <scope>NUCLEOTIDE SEQUENCE [LARGE SCALE GENOMIC DNA]</scope>
    <source>
        <strain evidence="13 14">DSM 15929</strain>
    </source>
</reference>
<dbReference type="GO" id="GO:0005737">
    <property type="term" value="C:cytoplasm"/>
    <property type="evidence" value="ECO:0007669"/>
    <property type="project" value="UniProtKB-SubCell"/>
</dbReference>
<evidence type="ECO:0000259" key="12">
    <source>
        <dbReference type="PROSITE" id="PS50110"/>
    </source>
</evidence>
<dbReference type="InterPro" id="IPR051552">
    <property type="entry name" value="HptR"/>
</dbReference>
<keyword evidence="8" id="KW-0804">Transcription</keyword>
<feature type="modified residue" description="4-aspartylphosphate" evidence="10">
    <location>
        <position position="54"/>
    </location>
</feature>
<keyword evidence="5" id="KW-0902">Two-component regulatory system</keyword>
<dbReference type="InterPro" id="IPR001789">
    <property type="entry name" value="Sig_transdc_resp-reg_receiver"/>
</dbReference>